<dbReference type="EMBL" id="JACGCI010000138">
    <property type="protein sequence ID" value="KAF6743681.1"/>
    <property type="molecule type" value="Genomic_DNA"/>
</dbReference>
<dbReference type="Proteomes" id="UP000521943">
    <property type="component" value="Unassembled WGS sequence"/>
</dbReference>
<comment type="caution">
    <text evidence="1">The sequence shown here is derived from an EMBL/GenBank/DDBJ whole genome shotgun (WGS) entry which is preliminary data.</text>
</comment>
<evidence type="ECO:0000313" key="1">
    <source>
        <dbReference type="EMBL" id="KAF6743681.1"/>
    </source>
</evidence>
<protein>
    <submittedName>
        <fullName evidence="1">Uncharacterized protein</fullName>
    </submittedName>
</protein>
<name>A0A8H6HCF3_9AGAR</name>
<accession>A0A8H6HCF3</accession>
<gene>
    <name evidence="1" type="ORF">DFP72DRAFT_1052692</name>
</gene>
<sequence length="226" mass="24607">MGLRLSMGAEAGVVVVFGIVGSWVRAVLGEKQRVCAFVPPILGALSSICSGNRVEMLVICHSGTHTLPISSNRHLVALPPPIAYLQSDVSVFEASGARLPKVQRGWLSGTRRCGAQGSTCAKPRALSFIRGAVLLVTQDFIRADAHPLCPSGRVPRLEGDHRYDWDISLRSDVRQWVAGCWVRPISLLPAGSLVLRWVPTVPRLVVTSLLRSTAHSLFMTRYLRHG</sequence>
<organism evidence="1 2">
    <name type="scientific">Ephemerocybe angulata</name>
    <dbReference type="NCBI Taxonomy" id="980116"/>
    <lineage>
        <taxon>Eukaryota</taxon>
        <taxon>Fungi</taxon>
        <taxon>Dikarya</taxon>
        <taxon>Basidiomycota</taxon>
        <taxon>Agaricomycotina</taxon>
        <taxon>Agaricomycetes</taxon>
        <taxon>Agaricomycetidae</taxon>
        <taxon>Agaricales</taxon>
        <taxon>Agaricineae</taxon>
        <taxon>Psathyrellaceae</taxon>
        <taxon>Ephemerocybe</taxon>
    </lineage>
</organism>
<keyword evidence="2" id="KW-1185">Reference proteome</keyword>
<proteinExistence type="predicted"/>
<reference evidence="1 2" key="1">
    <citation type="submission" date="2020-07" db="EMBL/GenBank/DDBJ databases">
        <title>Comparative genomics of pyrophilous fungi reveals a link between fire events and developmental genes.</title>
        <authorList>
            <consortium name="DOE Joint Genome Institute"/>
            <person name="Steindorff A.S."/>
            <person name="Carver A."/>
            <person name="Calhoun S."/>
            <person name="Stillman K."/>
            <person name="Liu H."/>
            <person name="Lipzen A."/>
            <person name="Pangilinan J."/>
            <person name="Labutti K."/>
            <person name="Bruns T.D."/>
            <person name="Grigoriev I.V."/>
        </authorList>
    </citation>
    <scope>NUCLEOTIDE SEQUENCE [LARGE SCALE GENOMIC DNA]</scope>
    <source>
        <strain evidence="1 2">CBS 144469</strain>
    </source>
</reference>
<dbReference type="AlphaFoldDB" id="A0A8H6HCF3"/>
<evidence type="ECO:0000313" key="2">
    <source>
        <dbReference type="Proteomes" id="UP000521943"/>
    </source>
</evidence>